<comment type="subcellular location">
    <subcellularLocation>
        <location evidence="1">Cell membrane</location>
        <topology evidence="1">Multi-pass membrane protein</topology>
    </subcellularLocation>
</comment>
<feature type="transmembrane region" description="Helical" evidence="9">
    <location>
        <begin position="86"/>
        <end position="107"/>
    </location>
</feature>
<comment type="similarity">
    <text evidence="2">Belongs to the insect chemoreceptor superfamily. Gustatory receptor (GR) family. Gr5a subfamily.</text>
</comment>
<dbReference type="PANTHER" id="PTHR21421:SF29">
    <property type="entry name" value="GUSTATORY RECEPTOR 5A FOR TREHALOSE-RELATED"/>
    <property type="match status" value="1"/>
</dbReference>
<name>A0ABM3MQR7_GALME</name>
<evidence type="ECO:0000256" key="4">
    <source>
        <dbReference type="ARBA" id="ARBA00022692"/>
    </source>
</evidence>
<evidence type="ECO:0000313" key="10">
    <source>
        <dbReference type="Proteomes" id="UP001652740"/>
    </source>
</evidence>
<gene>
    <name evidence="11 12" type="primary">LOC113514760</name>
</gene>
<evidence type="ECO:0000256" key="6">
    <source>
        <dbReference type="ARBA" id="ARBA00023136"/>
    </source>
</evidence>
<sequence length="404" mass="46805">MRLKIVKTKSRGLHAVIRWTLLCGRIMGLLPLNGLTNQRIDGLRFTLLSPYSLIYLASLFGQVTMFYFSFRWFLENNMSIANFTNLLFHTLSMASVIILANIGRRWSKLMVIIETIEHQLPPQNRNVAIMCNVAMIVVLTLASVEHLLAAIYGYSVARACNNYDVTETFLHYGRPWVFTYTTYSLWKGILYEIYNIQSTFLWSYNDVIIIVISIYLSEHFVQHNQLLKKAIRQEHFACDELRLQYMKIARLVKLVNDHIGVYIMTCFGSNFYWICVQLFYSLNKSQTGRSVACHSKHDKSIILVNDTIEHTIYFTYSVSFLIARAITVLMMAARVHSTSNVPLTLLYEIPGSKYNIEVERFMSQLNNIKVALTGLDFFYVTRTMVLSLFGNIITYELVLLQFNK</sequence>
<keyword evidence="7 8" id="KW-0675">Receptor</keyword>
<dbReference type="InterPro" id="IPR009318">
    <property type="entry name" value="Gustatory_rcpt"/>
</dbReference>
<evidence type="ECO:0000256" key="3">
    <source>
        <dbReference type="ARBA" id="ARBA00022475"/>
    </source>
</evidence>
<dbReference type="PIRSF" id="PIRSF038981">
    <property type="entry name" value="GRP"/>
    <property type="match status" value="1"/>
</dbReference>
<organism evidence="10 12">
    <name type="scientific">Galleria mellonella</name>
    <name type="common">Greater wax moth</name>
    <dbReference type="NCBI Taxonomy" id="7137"/>
    <lineage>
        <taxon>Eukaryota</taxon>
        <taxon>Metazoa</taxon>
        <taxon>Ecdysozoa</taxon>
        <taxon>Arthropoda</taxon>
        <taxon>Hexapoda</taxon>
        <taxon>Insecta</taxon>
        <taxon>Pterygota</taxon>
        <taxon>Neoptera</taxon>
        <taxon>Endopterygota</taxon>
        <taxon>Lepidoptera</taxon>
        <taxon>Glossata</taxon>
        <taxon>Ditrysia</taxon>
        <taxon>Pyraloidea</taxon>
        <taxon>Pyralidae</taxon>
        <taxon>Galleriinae</taxon>
        <taxon>Galleria</taxon>
    </lineage>
</organism>
<dbReference type="PANTHER" id="PTHR21421">
    <property type="entry name" value="GUSTATORY RECEPTOR"/>
    <property type="match status" value="1"/>
</dbReference>
<evidence type="ECO:0000313" key="11">
    <source>
        <dbReference type="RefSeq" id="XP_052753721.1"/>
    </source>
</evidence>
<keyword evidence="4 9" id="KW-0812">Transmembrane</keyword>
<keyword evidence="5 9" id="KW-1133">Transmembrane helix</keyword>
<evidence type="ECO:0000256" key="9">
    <source>
        <dbReference type="SAM" id="Phobius"/>
    </source>
</evidence>
<keyword evidence="10" id="KW-1185">Reference proteome</keyword>
<proteinExistence type="inferred from homology"/>
<accession>A0ABM3MQR7</accession>
<evidence type="ECO:0000256" key="7">
    <source>
        <dbReference type="ARBA" id="ARBA00023170"/>
    </source>
</evidence>
<evidence type="ECO:0000256" key="8">
    <source>
        <dbReference type="PIRNR" id="PIRNR038981"/>
    </source>
</evidence>
<feature type="transmembrane region" description="Helical" evidence="9">
    <location>
        <begin position="313"/>
        <end position="333"/>
    </location>
</feature>
<feature type="transmembrane region" description="Helical" evidence="9">
    <location>
        <begin position="127"/>
        <end position="148"/>
    </location>
</feature>
<protein>
    <recommendedName>
        <fullName evidence="8">Gustatory receptor</fullName>
    </recommendedName>
</protein>
<comment type="function">
    <text evidence="8">Plays a role in the sugar gustatory response.</text>
</comment>
<evidence type="ECO:0000256" key="1">
    <source>
        <dbReference type="ARBA" id="ARBA00004651"/>
    </source>
</evidence>
<reference evidence="11 12" key="1">
    <citation type="submission" date="2025-05" db="UniProtKB">
        <authorList>
            <consortium name="RefSeq"/>
        </authorList>
    </citation>
    <scope>IDENTIFICATION</scope>
    <source>
        <tissue evidence="11 12">Whole larvae</tissue>
    </source>
</reference>
<evidence type="ECO:0000256" key="2">
    <source>
        <dbReference type="ARBA" id="ARBA00005327"/>
    </source>
</evidence>
<evidence type="ECO:0000313" key="12">
    <source>
        <dbReference type="RefSeq" id="XP_052753722.1"/>
    </source>
</evidence>
<dbReference type="RefSeq" id="XP_052753722.1">
    <property type="nucleotide sequence ID" value="XM_052897762.1"/>
</dbReference>
<evidence type="ECO:0000256" key="5">
    <source>
        <dbReference type="ARBA" id="ARBA00022989"/>
    </source>
</evidence>
<keyword evidence="6 9" id="KW-0472">Membrane</keyword>
<feature type="transmembrane region" description="Helical" evidence="9">
    <location>
        <begin position="52"/>
        <end position="74"/>
    </location>
</feature>
<keyword evidence="8" id="KW-0807">Transducer</keyword>
<dbReference type="Proteomes" id="UP001652740">
    <property type="component" value="Unplaced"/>
</dbReference>
<dbReference type="Pfam" id="PF06151">
    <property type="entry name" value="Trehalose_recp"/>
    <property type="match status" value="2"/>
</dbReference>
<dbReference type="RefSeq" id="XP_052753721.1">
    <property type="nucleotide sequence ID" value="XM_052897761.1"/>
</dbReference>
<keyword evidence="3" id="KW-1003">Cell membrane</keyword>
<dbReference type="GeneID" id="113514760"/>
<feature type="transmembrane region" description="Helical" evidence="9">
    <location>
        <begin position="259"/>
        <end position="280"/>
    </location>
</feature>